<feature type="compositionally biased region" description="Polar residues" evidence="4">
    <location>
        <begin position="760"/>
        <end position="769"/>
    </location>
</feature>
<dbReference type="AlphaFoldDB" id="A0A6A6P743"/>
<dbReference type="GO" id="GO:0005634">
    <property type="term" value="C:nucleus"/>
    <property type="evidence" value="ECO:0007669"/>
    <property type="project" value="UniProtKB-SubCell"/>
</dbReference>
<evidence type="ECO:0000259" key="5">
    <source>
        <dbReference type="PROSITE" id="PS50048"/>
    </source>
</evidence>
<dbReference type="SMART" id="SM00906">
    <property type="entry name" value="Fungal_trans"/>
    <property type="match status" value="1"/>
</dbReference>
<evidence type="ECO:0000256" key="3">
    <source>
        <dbReference type="ARBA" id="ARBA00023242"/>
    </source>
</evidence>
<dbReference type="PROSITE" id="PS50048">
    <property type="entry name" value="ZN2_CY6_FUNGAL_2"/>
    <property type="match status" value="1"/>
</dbReference>
<keyword evidence="2" id="KW-0479">Metal-binding</keyword>
<dbReference type="CDD" id="cd12148">
    <property type="entry name" value="fungal_TF_MHR"/>
    <property type="match status" value="1"/>
</dbReference>
<keyword evidence="7" id="KW-1185">Reference proteome</keyword>
<dbReference type="InterPro" id="IPR050613">
    <property type="entry name" value="Sec_Metabolite_Reg"/>
</dbReference>
<accession>A0A6A6P743</accession>
<dbReference type="EMBL" id="MU001675">
    <property type="protein sequence ID" value="KAF2459638.1"/>
    <property type="molecule type" value="Genomic_DNA"/>
</dbReference>
<name>A0A6A6P743_9PEZI</name>
<dbReference type="InterPro" id="IPR001138">
    <property type="entry name" value="Zn2Cys6_DnaBD"/>
</dbReference>
<feature type="region of interest" description="Disordered" evidence="4">
    <location>
        <begin position="1"/>
        <end position="40"/>
    </location>
</feature>
<evidence type="ECO:0000313" key="6">
    <source>
        <dbReference type="EMBL" id="KAF2459638.1"/>
    </source>
</evidence>
<feature type="region of interest" description="Disordered" evidence="4">
    <location>
        <begin position="694"/>
        <end position="724"/>
    </location>
</feature>
<dbReference type="Proteomes" id="UP000799766">
    <property type="component" value="Unassembled WGS sequence"/>
</dbReference>
<dbReference type="GO" id="GO:0006351">
    <property type="term" value="P:DNA-templated transcription"/>
    <property type="evidence" value="ECO:0007669"/>
    <property type="project" value="InterPro"/>
</dbReference>
<dbReference type="SMART" id="SM00066">
    <property type="entry name" value="GAL4"/>
    <property type="match status" value="1"/>
</dbReference>
<reference evidence="6" key="1">
    <citation type="journal article" date="2020" name="Stud. Mycol.">
        <title>101 Dothideomycetes genomes: a test case for predicting lifestyles and emergence of pathogens.</title>
        <authorList>
            <person name="Haridas S."/>
            <person name="Albert R."/>
            <person name="Binder M."/>
            <person name="Bloem J."/>
            <person name="Labutti K."/>
            <person name="Salamov A."/>
            <person name="Andreopoulos B."/>
            <person name="Baker S."/>
            <person name="Barry K."/>
            <person name="Bills G."/>
            <person name="Bluhm B."/>
            <person name="Cannon C."/>
            <person name="Castanera R."/>
            <person name="Culley D."/>
            <person name="Daum C."/>
            <person name="Ezra D."/>
            <person name="Gonzalez J."/>
            <person name="Henrissat B."/>
            <person name="Kuo A."/>
            <person name="Liang C."/>
            <person name="Lipzen A."/>
            <person name="Lutzoni F."/>
            <person name="Magnuson J."/>
            <person name="Mondo S."/>
            <person name="Nolan M."/>
            <person name="Ohm R."/>
            <person name="Pangilinan J."/>
            <person name="Park H.-J."/>
            <person name="Ramirez L."/>
            <person name="Alfaro M."/>
            <person name="Sun H."/>
            <person name="Tritt A."/>
            <person name="Yoshinaga Y."/>
            <person name="Zwiers L.-H."/>
            <person name="Turgeon B."/>
            <person name="Goodwin S."/>
            <person name="Spatafora J."/>
            <person name="Crous P."/>
            <person name="Grigoriev I."/>
        </authorList>
    </citation>
    <scope>NUCLEOTIDE SEQUENCE</scope>
    <source>
        <strain evidence="6">ATCC 16933</strain>
    </source>
</reference>
<comment type="subcellular location">
    <subcellularLocation>
        <location evidence="1">Nucleus</location>
    </subcellularLocation>
</comment>
<feature type="domain" description="Zn(2)-C6 fungal-type" evidence="5">
    <location>
        <begin position="63"/>
        <end position="92"/>
    </location>
</feature>
<evidence type="ECO:0000256" key="1">
    <source>
        <dbReference type="ARBA" id="ARBA00004123"/>
    </source>
</evidence>
<protein>
    <submittedName>
        <fullName evidence="6">Fungal-specific transcription factor domain-containing protein</fullName>
    </submittedName>
</protein>
<dbReference type="SUPFAM" id="SSF57701">
    <property type="entry name" value="Zn2/Cys6 DNA-binding domain"/>
    <property type="match status" value="1"/>
</dbReference>
<dbReference type="CDD" id="cd00067">
    <property type="entry name" value="GAL4"/>
    <property type="match status" value="1"/>
</dbReference>
<feature type="region of interest" description="Disordered" evidence="4">
    <location>
        <begin position="748"/>
        <end position="770"/>
    </location>
</feature>
<dbReference type="Pfam" id="PF04082">
    <property type="entry name" value="Fungal_trans"/>
    <property type="match status" value="1"/>
</dbReference>
<feature type="compositionally biased region" description="Polar residues" evidence="4">
    <location>
        <begin position="1"/>
        <end position="25"/>
    </location>
</feature>
<dbReference type="InterPro" id="IPR036864">
    <property type="entry name" value="Zn2-C6_fun-type_DNA-bd_sf"/>
</dbReference>
<evidence type="ECO:0000256" key="4">
    <source>
        <dbReference type="SAM" id="MobiDB-lite"/>
    </source>
</evidence>
<dbReference type="OrthoDB" id="424974at2759"/>
<organism evidence="6 7">
    <name type="scientific">Lineolata rhizophorae</name>
    <dbReference type="NCBI Taxonomy" id="578093"/>
    <lineage>
        <taxon>Eukaryota</taxon>
        <taxon>Fungi</taxon>
        <taxon>Dikarya</taxon>
        <taxon>Ascomycota</taxon>
        <taxon>Pezizomycotina</taxon>
        <taxon>Dothideomycetes</taxon>
        <taxon>Dothideomycetes incertae sedis</taxon>
        <taxon>Lineolatales</taxon>
        <taxon>Lineolataceae</taxon>
        <taxon>Lineolata</taxon>
    </lineage>
</organism>
<dbReference type="PROSITE" id="PS00463">
    <property type="entry name" value="ZN2_CY6_FUNGAL_1"/>
    <property type="match status" value="1"/>
</dbReference>
<evidence type="ECO:0000256" key="2">
    <source>
        <dbReference type="ARBA" id="ARBA00022723"/>
    </source>
</evidence>
<dbReference type="InterPro" id="IPR007219">
    <property type="entry name" value="XnlR_reg_dom"/>
</dbReference>
<sequence>MDESIDSSPPAGQTGLPTSENVPIGSSSPPPTAAAASAARRGQSAALSAVNSRIRRRNRLITSCLECRRRKLKCDKQQPCANCVKFARECVFLGSSLDPAAQLRLAEIKEKMGTLERTLEEDVARKGSGSALQAAAGRTLPAFEAADSGDELNAPEDEKDLEPTPMAVMDAAYYEDADDDLMDLGVQFGKMRITERIGGYVRPKFTEEVNELPCLQLKRALDFIPEEENPSGIEPSSSGDFLGPGHDYIAPASSFYFVAEPKRATLRHYLPSKVAADRLLKQYWLAVHPIAHTMHKPSFERQYASFWNQVSTGVEPPFSFQAVILAALLSAAISMPENEVLLEFGVAKQELVENFREGTETALARANFLRTTKLETLQAFVMYLIPLCRSEVSRAHSALTGTAIRLAECMGLHRDGSYYGLTPVEVHIRRLIWYHLCWLDIRTCEASGPRPQIRREDFDTEFPLNVDDDDLEASNPPTKDADRFTDMTLTRVRFECNEMHRMIWVERPRVYRKKTTLTSLLRKVQTFLAYGEKKFIPLIDESIPVQFMTLNVFRVLTRRMHIMVLHTFSSNPTRIIPERLRQIILGSGLGQLEHAITVETEPILKKWAWFAGALQQYHTALLLLGELYAYPDKPDSREERIWRCLEYVFELPREMTTIEKSRAIMAGIRERTEFYQSFRKMRAPRELEERFKNLRHNKGYSQSDAGSTSSSGQSPATAQRREVRKETMQLAPDLMSFNGVANGEALFAPPLGMNTRDGSDTSSSVMNPQGPSPNIAGDDMMLDIDWVSSACATLDTEFPLTA</sequence>
<dbReference type="GO" id="GO:0000981">
    <property type="term" value="F:DNA-binding transcription factor activity, RNA polymerase II-specific"/>
    <property type="evidence" value="ECO:0007669"/>
    <property type="project" value="InterPro"/>
</dbReference>
<evidence type="ECO:0000313" key="7">
    <source>
        <dbReference type="Proteomes" id="UP000799766"/>
    </source>
</evidence>
<proteinExistence type="predicted"/>
<dbReference type="Gene3D" id="4.10.240.10">
    <property type="entry name" value="Zn(2)-C6 fungal-type DNA-binding domain"/>
    <property type="match status" value="1"/>
</dbReference>
<feature type="compositionally biased region" description="Low complexity" evidence="4">
    <location>
        <begin position="701"/>
        <end position="718"/>
    </location>
</feature>
<dbReference type="GO" id="GO:0008270">
    <property type="term" value="F:zinc ion binding"/>
    <property type="evidence" value="ECO:0007669"/>
    <property type="project" value="InterPro"/>
</dbReference>
<keyword evidence="3" id="KW-0539">Nucleus</keyword>
<dbReference type="PANTHER" id="PTHR31001">
    <property type="entry name" value="UNCHARACTERIZED TRANSCRIPTIONAL REGULATORY PROTEIN"/>
    <property type="match status" value="1"/>
</dbReference>
<dbReference type="GO" id="GO:0003677">
    <property type="term" value="F:DNA binding"/>
    <property type="evidence" value="ECO:0007669"/>
    <property type="project" value="InterPro"/>
</dbReference>
<dbReference type="Pfam" id="PF00172">
    <property type="entry name" value="Zn_clus"/>
    <property type="match status" value="1"/>
</dbReference>
<dbReference type="PANTHER" id="PTHR31001:SF40">
    <property type="entry name" value="ZN(II)2CYS6 TRANSCRIPTION FACTOR (EUROFUNG)"/>
    <property type="match status" value="1"/>
</dbReference>
<gene>
    <name evidence="6" type="ORF">BDY21DRAFT_282570</name>
</gene>